<evidence type="ECO:0000256" key="15">
    <source>
        <dbReference type="ARBA" id="ARBA00023098"/>
    </source>
</evidence>
<keyword evidence="16" id="KW-0472">Membrane</keyword>
<evidence type="ECO:0000256" key="12">
    <source>
        <dbReference type="ARBA" id="ARBA00022801"/>
    </source>
</evidence>
<dbReference type="EMBL" id="QEYI01000003">
    <property type="protein sequence ID" value="PWE21654.1"/>
    <property type="molecule type" value="Genomic_DNA"/>
</dbReference>
<evidence type="ECO:0000256" key="1">
    <source>
        <dbReference type="ARBA" id="ARBA00000111"/>
    </source>
</evidence>
<dbReference type="GO" id="GO:0046872">
    <property type="term" value="F:metal ion binding"/>
    <property type="evidence" value="ECO:0007669"/>
    <property type="project" value="UniProtKB-KW"/>
</dbReference>
<gene>
    <name evidence="21" type="ORF">DF188_05410</name>
</gene>
<comment type="subunit">
    <text evidence="5">Homodimer; dimerization is reversible, and the dimeric form is the active one.</text>
</comment>
<dbReference type="GO" id="GO:0016042">
    <property type="term" value="P:lipid catabolic process"/>
    <property type="evidence" value="ECO:0007669"/>
    <property type="project" value="UniProtKB-KW"/>
</dbReference>
<evidence type="ECO:0000256" key="10">
    <source>
        <dbReference type="ARBA" id="ARBA00022723"/>
    </source>
</evidence>
<dbReference type="AlphaFoldDB" id="A0A2U2C0W3"/>
<evidence type="ECO:0000256" key="14">
    <source>
        <dbReference type="ARBA" id="ARBA00022963"/>
    </source>
</evidence>
<keyword evidence="15" id="KW-0443">Lipid metabolism</keyword>
<dbReference type="PRINTS" id="PR01486">
    <property type="entry name" value="PHPHLIPASEA1"/>
</dbReference>
<dbReference type="InterPro" id="IPR003187">
    <property type="entry name" value="PLipase_A1"/>
</dbReference>
<evidence type="ECO:0000256" key="19">
    <source>
        <dbReference type="PIRSR" id="PIRSR603187-1"/>
    </source>
</evidence>
<name>A0A2U2C0W3_9BACT</name>
<dbReference type="EC" id="3.1.1.4" evidence="7"/>
<evidence type="ECO:0000256" key="8">
    <source>
        <dbReference type="ARBA" id="ARBA00022452"/>
    </source>
</evidence>
<comment type="similarity">
    <text evidence="4">Belongs to the phospholipase A1 family.</text>
</comment>
<reference evidence="21 22" key="1">
    <citation type="submission" date="2018-05" db="EMBL/GenBank/DDBJ databases">
        <title>Antimicrobial susceptibility testing and genomic analysis of Arcobacter skirrowii strains and one Arcobacter butzleri isolated from German poultry farms.</title>
        <authorList>
            <person name="Haenel I."/>
            <person name="Hotzel H."/>
            <person name="Tomaso H."/>
            <person name="Busch A."/>
        </authorList>
    </citation>
    <scope>NUCLEOTIDE SEQUENCE [LARGE SCALE GENOMIC DNA]</scope>
    <source>
        <strain evidence="22">v</strain>
    </source>
</reference>
<dbReference type="STRING" id="28200.GCA_001572935_00982"/>
<feature type="binding site" description="in dimeric form" evidence="20">
    <location>
        <position position="193"/>
    </location>
    <ligand>
        <name>Ca(2+)</name>
        <dbReference type="ChEBI" id="CHEBI:29108"/>
        <label>1</label>
    </ligand>
</feature>
<evidence type="ECO:0000256" key="11">
    <source>
        <dbReference type="ARBA" id="ARBA00022729"/>
    </source>
</evidence>
<keyword evidence="11" id="KW-0732">Signal</keyword>
<evidence type="ECO:0000313" key="21">
    <source>
        <dbReference type="EMBL" id="PWE21654.1"/>
    </source>
</evidence>
<evidence type="ECO:0000256" key="3">
    <source>
        <dbReference type="ARBA" id="ARBA00004571"/>
    </source>
</evidence>
<dbReference type="GO" id="GO:0004623">
    <property type="term" value="F:phospholipase A2 activity"/>
    <property type="evidence" value="ECO:0007669"/>
    <property type="project" value="UniProtKB-EC"/>
</dbReference>
<keyword evidence="8" id="KW-1134">Transmembrane beta strand</keyword>
<evidence type="ECO:0000256" key="17">
    <source>
        <dbReference type="ARBA" id="ARBA00023237"/>
    </source>
</evidence>
<feature type="binding site" description="in dimeric form" evidence="20">
    <location>
        <position position="116"/>
    </location>
    <ligand>
        <name>Ca(2+)</name>
        <dbReference type="ChEBI" id="CHEBI:29108"/>
        <label>1</label>
    </ligand>
</feature>
<evidence type="ECO:0000256" key="9">
    <source>
        <dbReference type="ARBA" id="ARBA00022692"/>
    </source>
</evidence>
<keyword evidence="14" id="KW-0442">Lipid degradation</keyword>
<dbReference type="SUPFAM" id="SSF56931">
    <property type="entry name" value="Outer membrane phospholipase A (OMPLA)"/>
    <property type="match status" value="1"/>
</dbReference>
<evidence type="ECO:0000256" key="20">
    <source>
        <dbReference type="PIRSR" id="PIRSR603187-2"/>
    </source>
</evidence>
<evidence type="ECO:0000313" key="22">
    <source>
        <dbReference type="Proteomes" id="UP000245014"/>
    </source>
</evidence>
<comment type="catalytic activity">
    <reaction evidence="1">
        <text>a 1,2-diacyl-sn-glycero-3-phosphocholine + H2O = a 2-acyl-sn-glycero-3-phosphocholine + a fatty acid + H(+)</text>
        <dbReference type="Rhea" id="RHEA:18689"/>
        <dbReference type="ChEBI" id="CHEBI:15377"/>
        <dbReference type="ChEBI" id="CHEBI:15378"/>
        <dbReference type="ChEBI" id="CHEBI:28868"/>
        <dbReference type="ChEBI" id="CHEBI:57643"/>
        <dbReference type="ChEBI" id="CHEBI:57875"/>
        <dbReference type="EC" id="3.1.1.32"/>
    </reaction>
</comment>
<feature type="binding site" description="in dimeric form" evidence="20">
    <location>
        <position position="158"/>
    </location>
    <ligand>
        <name>Ca(2+)</name>
        <dbReference type="ChEBI" id="CHEBI:29108"/>
        <label>1</label>
    </ligand>
</feature>
<comment type="subcellular location">
    <subcellularLocation>
        <location evidence="3">Cell outer membrane</location>
        <topology evidence="3">Multi-pass membrane protein</topology>
    </subcellularLocation>
</comment>
<feature type="active site" description="Proton acceptor" evidence="19">
    <location>
        <position position="148"/>
    </location>
</feature>
<evidence type="ECO:0000256" key="7">
    <source>
        <dbReference type="ARBA" id="ARBA00013278"/>
    </source>
</evidence>
<evidence type="ECO:0000256" key="16">
    <source>
        <dbReference type="ARBA" id="ARBA00023136"/>
    </source>
</evidence>
<evidence type="ECO:0000256" key="6">
    <source>
        <dbReference type="ARBA" id="ARBA00013179"/>
    </source>
</evidence>
<keyword evidence="12" id="KW-0378">Hydrolase</keyword>
<evidence type="ECO:0000256" key="5">
    <source>
        <dbReference type="ARBA" id="ARBA00011702"/>
    </source>
</evidence>
<comment type="cofactor">
    <cofactor evidence="20">
        <name>Ca(2+)</name>
        <dbReference type="ChEBI" id="CHEBI:29108"/>
    </cofactor>
    <text evidence="20">Binds 1 Ca(2+) ion per monomer.</text>
</comment>
<evidence type="ECO:0000256" key="18">
    <source>
        <dbReference type="ARBA" id="ARBA00032375"/>
    </source>
</evidence>
<keyword evidence="9" id="KW-0812">Transmembrane</keyword>
<dbReference type="Pfam" id="PF02253">
    <property type="entry name" value="PLA1"/>
    <property type="match status" value="1"/>
</dbReference>
<protein>
    <recommendedName>
        <fullName evidence="18">Phosphatidylcholine 1-acylhydrolase</fullName>
        <ecNumber evidence="6">3.1.1.32</ecNumber>
        <ecNumber evidence="7">3.1.1.4</ecNumber>
    </recommendedName>
</protein>
<comment type="catalytic activity">
    <reaction evidence="2">
        <text>a 1,2-diacyl-sn-glycero-3-phosphocholine + H2O = a 1-acyl-sn-glycero-3-phosphocholine + a fatty acid + H(+)</text>
        <dbReference type="Rhea" id="RHEA:15801"/>
        <dbReference type="ChEBI" id="CHEBI:15377"/>
        <dbReference type="ChEBI" id="CHEBI:15378"/>
        <dbReference type="ChEBI" id="CHEBI:28868"/>
        <dbReference type="ChEBI" id="CHEBI:57643"/>
        <dbReference type="ChEBI" id="CHEBI:58168"/>
        <dbReference type="EC" id="3.1.1.4"/>
    </reaction>
</comment>
<accession>A0A2U2C0W3</accession>
<keyword evidence="17" id="KW-0998">Cell outer membrane</keyword>
<dbReference type="PANTHER" id="PTHR40457">
    <property type="entry name" value="PHOSPHOLIPASE A1"/>
    <property type="match status" value="1"/>
</dbReference>
<dbReference type="PANTHER" id="PTHR40457:SF1">
    <property type="entry name" value="PHOSPHOLIPASE A1"/>
    <property type="match status" value="1"/>
</dbReference>
<dbReference type="EC" id="3.1.1.32" evidence="6"/>
<dbReference type="GO" id="GO:0009279">
    <property type="term" value="C:cell outer membrane"/>
    <property type="evidence" value="ECO:0007669"/>
    <property type="project" value="UniProtKB-SubCell"/>
</dbReference>
<organism evidence="21 22">
    <name type="scientific">Aliarcobacter skirrowii</name>
    <dbReference type="NCBI Taxonomy" id="28200"/>
    <lineage>
        <taxon>Bacteria</taxon>
        <taxon>Pseudomonadati</taxon>
        <taxon>Campylobacterota</taxon>
        <taxon>Epsilonproteobacteria</taxon>
        <taxon>Campylobacterales</taxon>
        <taxon>Arcobacteraceae</taxon>
        <taxon>Aliarcobacter</taxon>
    </lineage>
</organism>
<proteinExistence type="inferred from homology"/>
<feature type="active site" description="Nucleophile" evidence="19">
    <location>
        <position position="150"/>
    </location>
</feature>
<dbReference type="RefSeq" id="WP_109158372.1">
    <property type="nucleotide sequence ID" value="NZ_QEYI01000003.1"/>
</dbReference>
<dbReference type="GO" id="GO:0008970">
    <property type="term" value="F:phospholipase A1 activity"/>
    <property type="evidence" value="ECO:0007669"/>
    <property type="project" value="UniProtKB-EC"/>
</dbReference>
<keyword evidence="10 20" id="KW-0479">Metal-binding</keyword>
<evidence type="ECO:0000256" key="4">
    <source>
        <dbReference type="ARBA" id="ARBA00010525"/>
    </source>
</evidence>
<evidence type="ECO:0000256" key="2">
    <source>
        <dbReference type="ARBA" id="ARBA00001604"/>
    </source>
</evidence>
<dbReference type="InterPro" id="IPR036541">
    <property type="entry name" value="PLipase_A1_sf"/>
</dbReference>
<keyword evidence="13 20" id="KW-0106">Calcium</keyword>
<evidence type="ECO:0000256" key="13">
    <source>
        <dbReference type="ARBA" id="ARBA00022837"/>
    </source>
</evidence>
<sequence>MRLILLAIIFCFSYSSDEREKREHIFENYIQKLDDKETNESLQQLVKKDFGIVTYKSTYILPATYSFNNFDDDRKKFETSFQISAQKPIFYNVFTDNDSINIAYTQKSFWQTASSSAPFRETNYEPEIFANFYINNKHLKLLKVSLNHFSNGKAEDESRSANRVYLQSIFQFDNFFISPKVWYRIPEKSSSDDNPDYSKYYGYGELNMMYLYKKHSFELLLRNNLRLNDQNKGAVEFNWKFPLPEFMKSKNSFGMVQIFSGYGQSFIDYDKDITNIGFGIAFSR</sequence>
<dbReference type="Proteomes" id="UP000245014">
    <property type="component" value="Unassembled WGS sequence"/>
</dbReference>
<comment type="caution">
    <text evidence="21">The sequence shown here is derived from an EMBL/GenBank/DDBJ whole genome shotgun (WGS) entry which is preliminary data.</text>
</comment>
<dbReference type="Gene3D" id="2.40.230.10">
    <property type="entry name" value="Phospholipase A1"/>
    <property type="match status" value="1"/>
</dbReference>